<sequence>MNNHRSNYETKYKLKLFIGSQPVPLDPFPTFLETLLNCPRSYSKALFVPSSTTFLIGFHAPIKTRITKIHQHLKLDMLR</sequence>
<reference evidence="1 2" key="1">
    <citation type="journal article" date="2018" name="Sci. Rep.">
        <title>Genomic signatures of local adaptation to the degree of environmental predictability in rotifers.</title>
        <authorList>
            <person name="Franch-Gras L."/>
            <person name="Hahn C."/>
            <person name="Garcia-Roger E.M."/>
            <person name="Carmona M.J."/>
            <person name="Serra M."/>
            <person name="Gomez A."/>
        </authorList>
    </citation>
    <scope>NUCLEOTIDE SEQUENCE [LARGE SCALE GENOMIC DNA]</scope>
    <source>
        <strain evidence="1">HYR1</strain>
    </source>
</reference>
<dbReference type="EMBL" id="REGN01005610">
    <property type="protein sequence ID" value="RNA12810.1"/>
    <property type="molecule type" value="Genomic_DNA"/>
</dbReference>
<accession>A0A3M7QND3</accession>
<gene>
    <name evidence="1" type="ORF">BpHYR1_023124</name>
</gene>
<evidence type="ECO:0000313" key="2">
    <source>
        <dbReference type="Proteomes" id="UP000276133"/>
    </source>
</evidence>
<name>A0A3M7QND3_BRAPC</name>
<organism evidence="1 2">
    <name type="scientific">Brachionus plicatilis</name>
    <name type="common">Marine rotifer</name>
    <name type="synonym">Brachionus muelleri</name>
    <dbReference type="NCBI Taxonomy" id="10195"/>
    <lineage>
        <taxon>Eukaryota</taxon>
        <taxon>Metazoa</taxon>
        <taxon>Spiralia</taxon>
        <taxon>Gnathifera</taxon>
        <taxon>Rotifera</taxon>
        <taxon>Eurotatoria</taxon>
        <taxon>Monogononta</taxon>
        <taxon>Pseudotrocha</taxon>
        <taxon>Ploima</taxon>
        <taxon>Brachionidae</taxon>
        <taxon>Brachionus</taxon>
    </lineage>
</organism>
<evidence type="ECO:0000313" key="1">
    <source>
        <dbReference type="EMBL" id="RNA12810.1"/>
    </source>
</evidence>
<dbReference type="Proteomes" id="UP000276133">
    <property type="component" value="Unassembled WGS sequence"/>
</dbReference>
<comment type="caution">
    <text evidence="1">The sequence shown here is derived from an EMBL/GenBank/DDBJ whole genome shotgun (WGS) entry which is preliminary data.</text>
</comment>
<proteinExistence type="predicted"/>
<protein>
    <submittedName>
        <fullName evidence="1">Uncharacterized protein</fullName>
    </submittedName>
</protein>
<keyword evidence="2" id="KW-1185">Reference proteome</keyword>
<dbReference type="AlphaFoldDB" id="A0A3M7QND3"/>